<dbReference type="WBParaSite" id="MCU_011640-RA">
    <property type="protein sequence ID" value="MCU_011640-RA"/>
    <property type="gene ID" value="MCU_011640"/>
</dbReference>
<dbReference type="Gene3D" id="3.40.33.10">
    <property type="entry name" value="CAP"/>
    <property type="match status" value="1"/>
</dbReference>
<sequence>MACQYKPAGNVPGEKPYLEGPACSKCPQAGECRLKQCVVNSDLDVALPAEGKQTTTSATTKLVVLQHVIFSAAVIFTLV</sequence>
<protein>
    <submittedName>
        <fullName evidence="1">Uncharacterized protein</fullName>
    </submittedName>
</protein>
<reference evidence="1" key="1">
    <citation type="submission" date="2019-11" db="UniProtKB">
        <authorList>
            <consortium name="WormBaseParasite"/>
        </authorList>
    </citation>
    <scope>IDENTIFICATION</scope>
</reference>
<organism evidence="1">
    <name type="scientific">Mesocestoides corti</name>
    <name type="common">Flatworm</name>
    <dbReference type="NCBI Taxonomy" id="53468"/>
    <lineage>
        <taxon>Eukaryota</taxon>
        <taxon>Metazoa</taxon>
        <taxon>Spiralia</taxon>
        <taxon>Lophotrochozoa</taxon>
        <taxon>Platyhelminthes</taxon>
        <taxon>Cestoda</taxon>
        <taxon>Eucestoda</taxon>
        <taxon>Cyclophyllidea</taxon>
        <taxon>Mesocestoididae</taxon>
        <taxon>Mesocestoides</taxon>
    </lineage>
</organism>
<dbReference type="AlphaFoldDB" id="A0A5K3FUG8"/>
<dbReference type="InterPro" id="IPR035940">
    <property type="entry name" value="CAP_sf"/>
</dbReference>
<accession>A0A5K3FUG8</accession>
<proteinExistence type="predicted"/>
<evidence type="ECO:0000313" key="1">
    <source>
        <dbReference type="WBParaSite" id="MCU_011640-RA"/>
    </source>
</evidence>
<name>A0A5K3FUG8_MESCO</name>